<evidence type="ECO:0000313" key="1">
    <source>
        <dbReference type="EMBL" id="WCZ37829.1"/>
    </source>
</evidence>
<dbReference type="Proteomes" id="UP001218071">
    <property type="component" value="Chromosome"/>
</dbReference>
<sequence>MKQGSIQRLFDQWVEATVLFEAGPDEFGTDAWHQAIGKMLAFSQMFCELAGDQTTYQKTHFAECKAQSEARKDEILAKHRDLRDDALAMAEAATTHE</sequence>
<proteinExistence type="predicted"/>
<gene>
    <name evidence="1" type="ORF">CJEDD_01010</name>
</gene>
<keyword evidence="2" id="KW-1185">Reference proteome</keyword>
<name>A0ABY7UJD2_9CORY</name>
<evidence type="ECO:0000313" key="2">
    <source>
        <dbReference type="Proteomes" id="UP001218071"/>
    </source>
</evidence>
<dbReference type="RefSeq" id="WP_042405950.1">
    <property type="nucleotide sequence ID" value="NZ_CBYN010000024.1"/>
</dbReference>
<organism evidence="1 2">
    <name type="scientific">Corynebacterium jeddahense</name>
    <dbReference type="NCBI Taxonomy" id="1414719"/>
    <lineage>
        <taxon>Bacteria</taxon>
        <taxon>Bacillati</taxon>
        <taxon>Actinomycetota</taxon>
        <taxon>Actinomycetes</taxon>
        <taxon>Mycobacteriales</taxon>
        <taxon>Corynebacteriaceae</taxon>
        <taxon>Corynebacterium</taxon>
    </lineage>
</organism>
<accession>A0ABY7UJD2</accession>
<protein>
    <submittedName>
        <fullName evidence="1">Uncharacterized protein</fullName>
    </submittedName>
</protein>
<reference evidence="1 2" key="1">
    <citation type="submission" date="2020-10" db="EMBL/GenBank/DDBJ databases">
        <title>Complete genome sequence of Corynebacterium jeddahense DSM 45997, type strain of Corynebacterium jeddahense.</title>
        <authorList>
            <person name="Busche T."/>
            <person name="Kalinowski J."/>
            <person name="Ruckert C."/>
        </authorList>
    </citation>
    <scope>NUCLEOTIDE SEQUENCE [LARGE SCALE GENOMIC DNA]</scope>
    <source>
        <strain evidence="1 2">DSM 45997</strain>
    </source>
</reference>
<dbReference type="EMBL" id="CP063194">
    <property type="protein sequence ID" value="WCZ37829.1"/>
    <property type="molecule type" value="Genomic_DNA"/>
</dbReference>